<evidence type="ECO:0000313" key="4">
    <source>
        <dbReference type="Proteomes" id="UP000288711"/>
    </source>
</evidence>
<keyword evidence="1" id="KW-0472">Membrane</keyword>
<reference evidence="3 4" key="1">
    <citation type="journal article" date="2009" name="Int. J. Syst. Evol. Microbiol.">
        <title>Janibacter hoylei sp. nov., Bacillus isronensis sp. nov. and Bacillus aryabhattai sp. nov., isolated from cryotubes used for collecting air from the upper atmosphere.</title>
        <authorList>
            <person name="Shivaji S."/>
            <person name="Chaturvedi P."/>
            <person name="Begum Z."/>
            <person name="Pindi P.K."/>
            <person name="Manorama R."/>
            <person name="Padmanaban D.A."/>
            <person name="Shouche Y.S."/>
            <person name="Pawar S."/>
            <person name="Vaishampayan P."/>
            <person name="Dutt C.B."/>
            <person name="Datta G.N."/>
            <person name="Manchanda R.K."/>
            <person name="Rao U.R."/>
            <person name="Bhargava P.M."/>
            <person name="Narlikar J.V."/>
        </authorList>
    </citation>
    <scope>NUCLEOTIDE SEQUENCE [LARGE SCALE GENOMIC DNA]</scope>
    <source>
        <strain evidence="3 4">PVAS-1</strain>
    </source>
</reference>
<comment type="caution">
    <text evidence="3">The sequence shown here is derived from an EMBL/GenBank/DDBJ whole genome shotgun (WGS) entry which is preliminary data.</text>
</comment>
<organism evidence="3 4">
    <name type="scientific">Janibacter hoylei PVAS-1</name>
    <dbReference type="NCBI Taxonomy" id="1210046"/>
    <lineage>
        <taxon>Bacteria</taxon>
        <taxon>Bacillati</taxon>
        <taxon>Actinomycetota</taxon>
        <taxon>Actinomycetes</taxon>
        <taxon>Micrococcales</taxon>
        <taxon>Intrasporangiaceae</taxon>
        <taxon>Janibacter</taxon>
    </lineage>
</organism>
<accession>A0A444B3E9</accession>
<protein>
    <submittedName>
        <fullName evidence="3">DUF4395 domain-containing protein</fullName>
    </submittedName>
</protein>
<evidence type="ECO:0000259" key="2">
    <source>
        <dbReference type="Pfam" id="PF14340"/>
    </source>
</evidence>
<sequence length="171" mass="17871">MVGMAFFDFPNPVNDKAARTVATGVVAISVLTLVTGWWWLLVPLGLGFLGRVLAGPRLSPLGWLAMRVVAPRLGQPVLTPGPPKRFAQGIGLAFSTTAAVLALGLGLHTAAGIVLGVLVVFATLEAALGFCAGCWAFGHLMRLGIIPEETCEACADITRRRPAVEEPVTTA</sequence>
<proteinExistence type="predicted"/>
<name>A0A444B3E9_9MICO</name>
<dbReference type="EMBL" id="PIPF01000010">
    <property type="protein sequence ID" value="RWU82891.1"/>
    <property type="molecule type" value="Genomic_DNA"/>
</dbReference>
<feature type="transmembrane region" description="Helical" evidence="1">
    <location>
        <begin position="86"/>
        <end position="107"/>
    </location>
</feature>
<evidence type="ECO:0000256" key="1">
    <source>
        <dbReference type="SAM" id="Phobius"/>
    </source>
</evidence>
<dbReference type="AlphaFoldDB" id="A0A444B3E9"/>
<dbReference type="Proteomes" id="UP000288711">
    <property type="component" value="Unassembled WGS sequence"/>
</dbReference>
<feature type="domain" description="DUF4395" evidence="2">
    <location>
        <begin position="13"/>
        <end position="142"/>
    </location>
</feature>
<keyword evidence="1" id="KW-0812">Transmembrane</keyword>
<evidence type="ECO:0000313" key="3">
    <source>
        <dbReference type="EMBL" id="RWU82891.1"/>
    </source>
</evidence>
<dbReference type="OrthoDB" id="345402at2"/>
<feature type="transmembrane region" description="Helical" evidence="1">
    <location>
        <begin position="113"/>
        <end position="137"/>
    </location>
</feature>
<keyword evidence="1" id="KW-1133">Transmembrane helix</keyword>
<keyword evidence="4" id="KW-1185">Reference proteome</keyword>
<dbReference type="InterPro" id="IPR025508">
    <property type="entry name" value="DUF4395"/>
</dbReference>
<dbReference type="Pfam" id="PF14340">
    <property type="entry name" value="DUF4395"/>
    <property type="match status" value="1"/>
</dbReference>
<gene>
    <name evidence="3" type="ORF">CWN80_11985</name>
</gene>
<feature type="transmembrane region" description="Helical" evidence="1">
    <location>
        <begin position="21"/>
        <end position="40"/>
    </location>
</feature>